<dbReference type="InterPro" id="IPR000219">
    <property type="entry name" value="DH_dom"/>
</dbReference>
<dbReference type="InterPro" id="IPR047271">
    <property type="entry name" value="Ephexin-like"/>
</dbReference>
<dbReference type="Ensembl" id="ENSGACT00000013848.2">
    <property type="protein sequence ID" value="ENSGACP00000013823.2"/>
    <property type="gene ID" value="ENSGACG00000010446.2"/>
</dbReference>
<evidence type="ECO:0000259" key="5">
    <source>
        <dbReference type="PROSITE" id="PS50003"/>
    </source>
</evidence>
<dbReference type="Bgee" id="ENSGACG00000010446">
    <property type="expression patterns" value="Expressed in zone of skin and 8 other cell types or tissues"/>
</dbReference>
<dbReference type="SMART" id="SM00325">
    <property type="entry name" value="RhoGEF"/>
    <property type="match status" value="1"/>
</dbReference>
<evidence type="ECO:0000256" key="3">
    <source>
        <dbReference type="SAM" id="MobiDB-lite"/>
    </source>
</evidence>
<dbReference type="OMA" id="RPHAEID"/>
<dbReference type="InterPro" id="IPR047270">
    <property type="entry name" value="PH_ephexin"/>
</dbReference>
<dbReference type="PROSITE" id="PS50002">
    <property type="entry name" value="SH3"/>
    <property type="match status" value="1"/>
</dbReference>
<proteinExistence type="predicted"/>
<dbReference type="InterPro" id="IPR001849">
    <property type="entry name" value="PH_domain"/>
</dbReference>
<feature type="compositionally biased region" description="Pro residues" evidence="3">
    <location>
        <begin position="332"/>
        <end position="352"/>
    </location>
</feature>
<evidence type="ECO:0000259" key="6">
    <source>
        <dbReference type="PROSITE" id="PS50010"/>
    </source>
</evidence>
<feature type="compositionally biased region" description="Polar residues" evidence="3">
    <location>
        <begin position="1"/>
        <end position="11"/>
    </location>
</feature>
<feature type="domain" description="PH" evidence="5">
    <location>
        <begin position="633"/>
        <end position="734"/>
    </location>
</feature>
<evidence type="ECO:0000259" key="4">
    <source>
        <dbReference type="PROSITE" id="PS50002"/>
    </source>
</evidence>
<feature type="domain" description="SH3" evidence="4">
    <location>
        <begin position="742"/>
        <end position="803"/>
    </location>
</feature>
<dbReference type="PANTHER" id="PTHR12845:SF2">
    <property type="entry name" value="DH DOMAIN-CONTAINING PROTEIN-RELATED"/>
    <property type="match status" value="1"/>
</dbReference>
<dbReference type="GO" id="GO:0005634">
    <property type="term" value="C:nucleus"/>
    <property type="evidence" value="ECO:0007669"/>
    <property type="project" value="TreeGrafter"/>
</dbReference>
<dbReference type="InterPro" id="IPR011993">
    <property type="entry name" value="PH-like_dom_sf"/>
</dbReference>
<sequence length="824" mass="93970">MDNSRRPQSAVSKVGTGERHSEHSWRREPLELEGLRGMEQSQTDMHADQLTAMHVDDTPAHTHADTPLDTGGEEDQSLDEAAGPSGHLQLEDTVVEANHSEEVGQEVELSEMEKEARREKEMYLSVSNTLYKPNSCPILNYETESDLLVPSREGQGGQELEDRSGESEEERQRGEPEERSSVGEVGERNQAESREGEVVREKKGAGGTLTSSCSFRDWGREARMRRRGIRKTTERRNGVNLKVEEKEDDDAGRDRRTRIFSTTDDDEDDKSKSWGEVELRNVLDTIDRRKRNSRFFNTAQLYQQYSEAAQNIEIKRQARSDVVSVYGDSIPSPSPSPPPACRPLPPIPPVPHPHSLLQVGPVTSVRNLPLPEPPKSESRPPSPRLSISLSQSATLWRELPGVQDSTELEKLTDDQRRLQEVRFEVVTSEASYCRSLDIVVEHFVQSKPLGALLTTQERNWLFSRLADVRAISHSFLSKLEERVETDIMQFTVCDIIARHCQRFKMVYVPYLTNQSYQDATYQRLMNENPGFRRNVERLERSPVCQRLPLRSFLVLPFQRITRIKLLVQNIVKRTTPGTAAATQAIKSLKLLEKLIQQSNDSITEMKSIESLVSLNAKVDFEGRTLPLISQSRRLVREGPLTELMDNCQKETERSVYLHLFNDYLLLSLLKEGGRFTVIDHCPVSDVRAENFGFKLHSLQKNLFRLHMTHRSPVLRTDTQSDKLRWMSALSRKNPEIDFLGVKDLPQMQCIRAIVSQQPDELSLEKADIIQVHQQSSDHWVQGIRLSDRQHGWVPESHLETIINPKVRQRNLEDALKLTTATAAV</sequence>
<keyword evidence="8" id="KW-1185">Reference proteome</keyword>
<feature type="domain" description="DH" evidence="6">
    <location>
        <begin position="417"/>
        <end position="601"/>
    </location>
</feature>
<dbReference type="AlphaFoldDB" id="G3P899"/>
<organism evidence="7 8">
    <name type="scientific">Gasterosteus aculeatus aculeatus</name>
    <name type="common">three-spined stickleback</name>
    <dbReference type="NCBI Taxonomy" id="481459"/>
    <lineage>
        <taxon>Eukaryota</taxon>
        <taxon>Metazoa</taxon>
        <taxon>Chordata</taxon>
        <taxon>Craniata</taxon>
        <taxon>Vertebrata</taxon>
        <taxon>Euteleostomi</taxon>
        <taxon>Actinopterygii</taxon>
        <taxon>Neopterygii</taxon>
        <taxon>Teleostei</taxon>
        <taxon>Neoteleostei</taxon>
        <taxon>Acanthomorphata</taxon>
        <taxon>Eupercaria</taxon>
        <taxon>Perciformes</taxon>
        <taxon>Cottioidei</taxon>
        <taxon>Gasterosteales</taxon>
        <taxon>Gasterosteidae</taxon>
        <taxon>Gasterosteus</taxon>
    </lineage>
</organism>
<evidence type="ECO:0000256" key="1">
    <source>
        <dbReference type="ARBA" id="ARBA00022443"/>
    </source>
</evidence>
<dbReference type="SUPFAM" id="SSF50729">
    <property type="entry name" value="PH domain-like"/>
    <property type="match status" value="1"/>
</dbReference>
<dbReference type="STRING" id="69293.ENSGACP00000013823"/>
<feature type="compositionally biased region" description="Basic and acidic residues" evidence="3">
    <location>
        <begin position="231"/>
        <end position="245"/>
    </location>
</feature>
<dbReference type="InterPro" id="IPR036028">
    <property type="entry name" value="SH3-like_dom_sf"/>
</dbReference>
<dbReference type="Gene3D" id="2.30.30.40">
    <property type="entry name" value="SH3 Domains"/>
    <property type="match status" value="1"/>
</dbReference>
<feature type="compositionally biased region" description="Basic and acidic residues" evidence="3">
    <location>
        <begin position="54"/>
        <end position="66"/>
    </location>
</feature>
<dbReference type="CDD" id="cd01221">
    <property type="entry name" value="PH_ephexin"/>
    <property type="match status" value="1"/>
</dbReference>
<feature type="region of interest" description="Disordered" evidence="3">
    <location>
        <begin position="1"/>
        <end position="120"/>
    </location>
</feature>
<dbReference type="InterPro" id="IPR001452">
    <property type="entry name" value="SH3_domain"/>
</dbReference>
<dbReference type="Gene3D" id="2.30.29.30">
    <property type="entry name" value="Pleckstrin-homology domain (PH domain)/Phosphotyrosine-binding domain (PTB)"/>
    <property type="match status" value="1"/>
</dbReference>
<dbReference type="Pfam" id="PF00018">
    <property type="entry name" value="SH3_1"/>
    <property type="match status" value="1"/>
</dbReference>
<feature type="compositionally biased region" description="Basic and acidic residues" evidence="3">
    <location>
        <begin position="160"/>
        <end position="204"/>
    </location>
</feature>
<dbReference type="Pfam" id="PF00621">
    <property type="entry name" value="RhoGEF"/>
    <property type="match status" value="1"/>
</dbReference>
<protein>
    <submittedName>
        <fullName evidence="7">Uncharacterized protein</fullName>
    </submittedName>
</protein>
<dbReference type="RefSeq" id="XP_040021643.1">
    <property type="nucleotide sequence ID" value="XM_040165709.1"/>
</dbReference>
<dbReference type="GO" id="GO:0005085">
    <property type="term" value="F:guanyl-nucleotide exchange factor activity"/>
    <property type="evidence" value="ECO:0007669"/>
    <property type="project" value="InterPro"/>
</dbReference>
<dbReference type="eggNOG" id="KOG3523">
    <property type="taxonomic scope" value="Eukaryota"/>
</dbReference>
<dbReference type="GO" id="GO:0005737">
    <property type="term" value="C:cytoplasm"/>
    <property type="evidence" value="ECO:0007669"/>
    <property type="project" value="TreeGrafter"/>
</dbReference>
<evidence type="ECO:0000313" key="7">
    <source>
        <dbReference type="Ensembl" id="ENSGACP00000013823.2"/>
    </source>
</evidence>
<dbReference type="Gene3D" id="1.20.900.10">
    <property type="entry name" value="Dbl homology (DH) domain"/>
    <property type="match status" value="1"/>
</dbReference>
<dbReference type="CTD" id="7984"/>
<dbReference type="GO" id="GO:0035556">
    <property type="term" value="P:intracellular signal transduction"/>
    <property type="evidence" value="ECO:0007669"/>
    <property type="project" value="InterPro"/>
</dbReference>
<feature type="region of interest" description="Disordered" evidence="3">
    <location>
        <begin position="142"/>
        <end position="271"/>
    </location>
</feature>
<dbReference type="PROSITE" id="PS50003">
    <property type="entry name" value="PH_DOMAIN"/>
    <property type="match status" value="1"/>
</dbReference>
<dbReference type="Proteomes" id="UP000007635">
    <property type="component" value="Chromosome XX"/>
</dbReference>
<reference evidence="7 8" key="1">
    <citation type="journal article" date="2021" name="G3 (Bethesda)">
        <title>Improved contiguity of the threespine stickleback genome using long-read sequencing.</title>
        <authorList>
            <person name="Nath S."/>
            <person name="Shaw D.E."/>
            <person name="White M.A."/>
        </authorList>
    </citation>
    <scope>NUCLEOTIDE SEQUENCE [LARGE SCALE GENOMIC DNA]</scope>
    <source>
        <strain evidence="7 8">Lake Benthic</strain>
    </source>
</reference>
<dbReference type="SUPFAM" id="SSF50044">
    <property type="entry name" value="SH3-domain"/>
    <property type="match status" value="1"/>
</dbReference>
<dbReference type="SUPFAM" id="SSF48065">
    <property type="entry name" value="DBL homology domain (DH-domain)"/>
    <property type="match status" value="1"/>
</dbReference>
<reference evidence="7" key="2">
    <citation type="submission" date="2025-08" db="UniProtKB">
        <authorList>
            <consortium name="Ensembl"/>
        </authorList>
    </citation>
    <scope>IDENTIFICATION</scope>
</reference>
<dbReference type="KEGG" id="gat:120810809"/>
<dbReference type="GeneID" id="120810809"/>
<dbReference type="PROSITE" id="PS50010">
    <property type="entry name" value="DH_2"/>
    <property type="match status" value="1"/>
</dbReference>
<dbReference type="GeneTree" id="ENSGT01030000234571"/>
<feature type="region of interest" description="Disordered" evidence="3">
    <location>
        <begin position="325"/>
        <end position="386"/>
    </location>
</feature>
<evidence type="ECO:0000256" key="2">
    <source>
        <dbReference type="PROSITE-ProRule" id="PRU00192"/>
    </source>
</evidence>
<dbReference type="PROSITE" id="PS00741">
    <property type="entry name" value="DH_1"/>
    <property type="match status" value="1"/>
</dbReference>
<feature type="compositionally biased region" description="Basic and acidic residues" evidence="3">
    <location>
        <begin position="111"/>
        <end position="120"/>
    </location>
</feature>
<evidence type="ECO:0000313" key="8">
    <source>
        <dbReference type="Proteomes" id="UP000007635"/>
    </source>
</evidence>
<dbReference type="PANTHER" id="PTHR12845">
    <property type="entry name" value="GUANINE NUCLEOTIDE EXCHANGE FACTOR"/>
    <property type="match status" value="1"/>
</dbReference>
<dbReference type="SMART" id="SM00326">
    <property type="entry name" value="SH3"/>
    <property type="match status" value="1"/>
</dbReference>
<keyword evidence="1 2" id="KW-0728">SH3 domain</keyword>
<name>G3P899_GASAC</name>
<dbReference type="InterPro" id="IPR001331">
    <property type="entry name" value="GDS_CDC24_CS"/>
</dbReference>
<feature type="compositionally biased region" description="Basic and acidic residues" evidence="3">
    <location>
        <begin position="16"/>
        <end position="36"/>
    </location>
</feature>
<dbReference type="CDD" id="cd00160">
    <property type="entry name" value="RhoGEF"/>
    <property type="match status" value="1"/>
</dbReference>
<dbReference type="InParanoid" id="G3P899"/>
<dbReference type="InterPro" id="IPR035899">
    <property type="entry name" value="DBL_dom_sf"/>
</dbReference>
<reference evidence="7" key="3">
    <citation type="submission" date="2025-09" db="UniProtKB">
        <authorList>
            <consortium name="Ensembl"/>
        </authorList>
    </citation>
    <scope>IDENTIFICATION</scope>
</reference>
<dbReference type="SMART" id="SM00233">
    <property type="entry name" value="PH"/>
    <property type="match status" value="1"/>
</dbReference>
<accession>G3P899</accession>